<evidence type="ECO:0000313" key="2">
    <source>
        <dbReference type="EMBL" id="KZV49088.1"/>
    </source>
</evidence>
<evidence type="ECO:0000256" key="1">
    <source>
        <dbReference type="SAM" id="MobiDB-lite"/>
    </source>
</evidence>
<sequence>MDERLDTLRSEQLDFLAQAHENYNNLSSQLGELVAYINRGNDKKGEGSSSRRPQPPPDDQNRPSGDNASRGGGGGGSEVAEEMMERALQRKGNLEVVVQVDHIKRALNGGYTGRISFRLSFFQFLYKFSVQSSVNEI</sequence>
<dbReference type="EMBL" id="KQ993625">
    <property type="protein sequence ID" value="KZV49088.1"/>
    <property type="molecule type" value="Genomic_DNA"/>
</dbReference>
<proteinExistence type="predicted"/>
<feature type="region of interest" description="Disordered" evidence="1">
    <location>
        <begin position="38"/>
        <end position="82"/>
    </location>
</feature>
<evidence type="ECO:0000313" key="3">
    <source>
        <dbReference type="Proteomes" id="UP000250235"/>
    </source>
</evidence>
<name>A0A2Z7CQP7_9LAMI</name>
<keyword evidence="3" id="KW-1185">Reference proteome</keyword>
<protein>
    <submittedName>
        <fullName evidence="2">Uncharacterized protein</fullName>
    </submittedName>
</protein>
<organism evidence="2 3">
    <name type="scientific">Dorcoceras hygrometricum</name>
    <dbReference type="NCBI Taxonomy" id="472368"/>
    <lineage>
        <taxon>Eukaryota</taxon>
        <taxon>Viridiplantae</taxon>
        <taxon>Streptophyta</taxon>
        <taxon>Embryophyta</taxon>
        <taxon>Tracheophyta</taxon>
        <taxon>Spermatophyta</taxon>
        <taxon>Magnoliopsida</taxon>
        <taxon>eudicotyledons</taxon>
        <taxon>Gunneridae</taxon>
        <taxon>Pentapetalae</taxon>
        <taxon>asterids</taxon>
        <taxon>lamiids</taxon>
        <taxon>Lamiales</taxon>
        <taxon>Gesneriaceae</taxon>
        <taxon>Didymocarpoideae</taxon>
        <taxon>Trichosporeae</taxon>
        <taxon>Loxocarpinae</taxon>
        <taxon>Dorcoceras</taxon>
    </lineage>
</organism>
<dbReference type="Proteomes" id="UP000250235">
    <property type="component" value="Unassembled WGS sequence"/>
</dbReference>
<dbReference type="AlphaFoldDB" id="A0A2Z7CQP7"/>
<reference evidence="2 3" key="1">
    <citation type="journal article" date="2015" name="Proc. Natl. Acad. Sci. U.S.A.">
        <title>The resurrection genome of Boea hygrometrica: A blueprint for survival of dehydration.</title>
        <authorList>
            <person name="Xiao L."/>
            <person name="Yang G."/>
            <person name="Zhang L."/>
            <person name="Yang X."/>
            <person name="Zhao S."/>
            <person name="Ji Z."/>
            <person name="Zhou Q."/>
            <person name="Hu M."/>
            <person name="Wang Y."/>
            <person name="Chen M."/>
            <person name="Xu Y."/>
            <person name="Jin H."/>
            <person name="Xiao X."/>
            <person name="Hu G."/>
            <person name="Bao F."/>
            <person name="Hu Y."/>
            <person name="Wan P."/>
            <person name="Li L."/>
            <person name="Deng X."/>
            <person name="Kuang T."/>
            <person name="Xiang C."/>
            <person name="Zhu J.K."/>
            <person name="Oliver M.J."/>
            <person name="He Y."/>
        </authorList>
    </citation>
    <scope>NUCLEOTIDE SEQUENCE [LARGE SCALE GENOMIC DNA]</scope>
    <source>
        <strain evidence="3">cv. XS01</strain>
    </source>
</reference>
<accession>A0A2Z7CQP7</accession>
<gene>
    <name evidence="2" type="ORF">F511_44143</name>
</gene>